<dbReference type="Proteomes" id="UP000446768">
    <property type="component" value="Unassembled WGS sequence"/>
</dbReference>
<evidence type="ECO:0000313" key="8">
    <source>
        <dbReference type="Proteomes" id="UP000446768"/>
    </source>
</evidence>
<dbReference type="Pfam" id="PF07690">
    <property type="entry name" value="MFS_1"/>
    <property type="match status" value="1"/>
</dbReference>
<dbReference type="GO" id="GO:0005886">
    <property type="term" value="C:plasma membrane"/>
    <property type="evidence" value="ECO:0007669"/>
    <property type="project" value="TreeGrafter"/>
</dbReference>
<comment type="caution">
    <text evidence="7">The sequence shown here is derived from an EMBL/GenBank/DDBJ whole genome shotgun (WGS) entry which is preliminary data.</text>
</comment>
<name>A0A7X2IMK0_9BURK</name>
<evidence type="ECO:0000313" key="7">
    <source>
        <dbReference type="EMBL" id="MRV72590.1"/>
    </source>
</evidence>
<keyword evidence="4 5" id="KW-0472">Membrane</keyword>
<feature type="transmembrane region" description="Helical" evidence="5">
    <location>
        <begin position="174"/>
        <end position="193"/>
    </location>
</feature>
<feature type="transmembrane region" description="Helical" evidence="5">
    <location>
        <begin position="108"/>
        <end position="128"/>
    </location>
</feature>
<evidence type="ECO:0000256" key="5">
    <source>
        <dbReference type="SAM" id="Phobius"/>
    </source>
</evidence>
<dbReference type="EMBL" id="WKJJ01000007">
    <property type="protein sequence ID" value="MRV72590.1"/>
    <property type="molecule type" value="Genomic_DNA"/>
</dbReference>
<dbReference type="PROSITE" id="PS00217">
    <property type="entry name" value="SUGAR_TRANSPORT_2"/>
    <property type="match status" value="1"/>
</dbReference>
<dbReference type="GO" id="GO:0046943">
    <property type="term" value="F:carboxylic acid transmembrane transporter activity"/>
    <property type="evidence" value="ECO:0007669"/>
    <property type="project" value="TreeGrafter"/>
</dbReference>
<feature type="transmembrane region" description="Helical" evidence="5">
    <location>
        <begin position="390"/>
        <end position="414"/>
    </location>
</feature>
<dbReference type="InterPro" id="IPR011701">
    <property type="entry name" value="MFS"/>
</dbReference>
<evidence type="ECO:0000259" key="6">
    <source>
        <dbReference type="PROSITE" id="PS50850"/>
    </source>
</evidence>
<feature type="transmembrane region" description="Helical" evidence="5">
    <location>
        <begin position="83"/>
        <end position="102"/>
    </location>
</feature>
<keyword evidence="3 5" id="KW-1133">Transmembrane helix</keyword>
<feature type="domain" description="Major facilitator superfamily (MFS) profile" evidence="6">
    <location>
        <begin position="16"/>
        <end position="418"/>
    </location>
</feature>
<dbReference type="InterPro" id="IPR005829">
    <property type="entry name" value="Sugar_transporter_CS"/>
</dbReference>
<evidence type="ECO:0000256" key="4">
    <source>
        <dbReference type="ARBA" id="ARBA00023136"/>
    </source>
</evidence>
<dbReference type="PROSITE" id="PS50850">
    <property type="entry name" value="MFS"/>
    <property type="match status" value="1"/>
</dbReference>
<feature type="transmembrane region" description="Helical" evidence="5">
    <location>
        <begin position="365"/>
        <end position="384"/>
    </location>
</feature>
<sequence length="426" mass="45725">MAGAASPPSVQRQYLTLTGSWMAWLFDAMDAGVFGFVMLAIAGSFAVTMGDVVSTVAWFLLATGLGGYALGNISDKIGRKKTILLSILAYGTGTLLCGYAHSLAELNIYRFIVGFAVGGLWSAAAALVSEVWRPEGRAKAIAFMQTGWSGGNLLAALLAWNLLDPANPEAWRTLFIVASIPAYLTLVFVMVFVEESPVWLANRGYMLRNGGKSSPFEIFRPQHLRSVLLALTISMLGMLGYWIILTFTPAFLQNILKVRIDQAPVFLVWNAVGAIAGYIGYGFLAEKIGRRSAFAVFFLGMAFMVPVFTFSASAMPLTDGKLAFTMQNIVTLGVLSSLLGFFTGYFSGFGAWYSELFPTSIRSTASGFCFNFGRVGAIAGIKLVPVLIPVIGFATTIALASFSYLLAALMVFALRETKGAVLTSGN</sequence>
<dbReference type="PANTHER" id="PTHR23508:SF10">
    <property type="entry name" value="CARBOXYLIC ACID TRANSPORTER PROTEIN HOMOLOG"/>
    <property type="match status" value="1"/>
</dbReference>
<accession>A0A7X2IMK0</accession>
<organism evidence="7 8">
    <name type="scientific">Pseudoduganella rivuli</name>
    <dbReference type="NCBI Taxonomy" id="2666085"/>
    <lineage>
        <taxon>Bacteria</taxon>
        <taxon>Pseudomonadati</taxon>
        <taxon>Pseudomonadota</taxon>
        <taxon>Betaproteobacteria</taxon>
        <taxon>Burkholderiales</taxon>
        <taxon>Oxalobacteraceae</taxon>
        <taxon>Telluria group</taxon>
        <taxon>Pseudoduganella</taxon>
    </lineage>
</organism>
<dbReference type="Gene3D" id="1.20.1250.20">
    <property type="entry name" value="MFS general substrate transporter like domains"/>
    <property type="match status" value="2"/>
</dbReference>
<feature type="transmembrane region" description="Helical" evidence="5">
    <location>
        <begin position="140"/>
        <end position="162"/>
    </location>
</feature>
<dbReference type="PANTHER" id="PTHR23508">
    <property type="entry name" value="CARBOXYLIC ACID TRANSPORTER PROTEIN HOMOLOG"/>
    <property type="match status" value="1"/>
</dbReference>
<feature type="transmembrane region" description="Helical" evidence="5">
    <location>
        <begin position="52"/>
        <end position="71"/>
    </location>
</feature>
<protein>
    <submittedName>
        <fullName evidence="7">MFS transporter</fullName>
    </submittedName>
</protein>
<keyword evidence="2 5" id="KW-0812">Transmembrane</keyword>
<dbReference type="InterPro" id="IPR020846">
    <property type="entry name" value="MFS_dom"/>
</dbReference>
<feature type="transmembrane region" description="Helical" evidence="5">
    <location>
        <begin position="265"/>
        <end position="284"/>
    </location>
</feature>
<gene>
    <name evidence="7" type="ORF">GJ700_12820</name>
</gene>
<feature type="transmembrane region" description="Helical" evidence="5">
    <location>
        <begin position="329"/>
        <end position="353"/>
    </location>
</feature>
<feature type="transmembrane region" description="Helical" evidence="5">
    <location>
        <begin position="21"/>
        <end position="46"/>
    </location>
</feature>
<evidence type="ECO:0000256" key="3">
    <source>
        <dbReference type="ARBA" id="ARBA00022989"/>
    </source>
</evidence>
<dbReference type="AlphaFoldDB" id="A0A7X2IMK0"/>
<reference evidence="7 8" key="1">
    <citation type="submission" date="2019-11" db="EMBL/GenBank/DDBJ databases">
        <title>Novel species isolated from a subtropical stream in China.</title>
        <authorList>
            <person name="Lu H."/>
        </authorList>
    </citation>
    <scope>NUCLEOTIDE SEQUENCE [LARGE SCALE GENOMIC DNA]</scope>
    <source>
        <strain evidence="7 8">FT92W</strain>
    </source>
</reference>
<feature type="transmembrane region" description="Helical" evidence="5">
    <location>
        <begin position="296"/>
        <end position="317"/>
    </location>
</feature>
<keyword evidence="8" id="KW-1185">Reference proteome</keyword>
<feature type="transmembrane region" description="Helical" evidence="5">
    <location>
        <begin position="227"/>
        <end position="245"/>
    </location>
</feature>
<dbReference type="PROSITE" id="PS00216">
    <property type="entry name" value="SUGAR_TRANSPORT_1"/>
    <property type="match status" value="1"/>
</dbReference>
<proteinExistence type="predicted"/>
<evidence type="ECO:0000256" key="2">
    <source>
        <dbReference type="ARBA" id="ARBA00022692"/>
    </source>
</evidence>
<dbReference type="InterPro" id="IPR036259">
    <property type="entry name" value="MFS_trans_sf"/>
</dbReference>
<dbReference type="SUPFAM" id="SSF103473">
    <property type="entry name" value="MFS general substrate transporter"/>
    <property type="match status" value="1"/>
</dbReference>
<comment type="subcellular location">
    <subcellularLocation>
        <location evidence="1">Membrane</location>
        <topology evidence="1">Multi-pass membrane protein</topology>
    </subcellularLocation>
</comment>
<evidence type="ECO:0000256" key="1">
    <source>
        <dbReference type="ARBA" id="ARBA00004141"/>
    </source>
</evidence>